<dbReference type="InterPro" id="IPR051906">
    <property type="entry name" value="TolC-like"/>
</dbReference>
<evidence type="ECO:0000256" key="6">
    <source>
        <dbReference type="ARBA" id="ARBA00023136"/>
    </source>
</evidence>
<evidence type="ECO:0000256" key="2">
    <source>
        <dbReference type="ARBA" id="ARBA00007613"/>
    </source>
</evidence>
<dbReference type="RefSeq" id="WP_023977418.1">
    <property type="nucleotide sequence ID" value="NZ_CBLX010000009.1"/>
</dbReference>
<dbReference type="Proteomes" id="UP000027583">
    <property type="component" value="Unassembled WGS sequence"/>
</dbReference>
<dbReference type="GO" id="GO:0009279">
    <property type="term" value="C:cell outer membrane"/>
    <property type="evidence" value="ECO:0007669"/>
    <property type="project" value="UniProtKB-SubCell"/>
</dbReference>
<evidence type="ECO:0000313" key="9">
    <source>
        <dbReference type="EMBL" id="CDG39384.1"/>
    </source>
</evidence>
<sequence length="489" mass="53238">MKTDQLKAYTSLSVGLIALLNSTTALAQTYDGKGSPEFIPHTLQEALATAYLTNPTLRQERARLRATDEQVPSALAGWRPQIQGQAALTYYQGANIYGAQGPQPGSSFGTPAYSRSYSTPGYQGGVTITENIYTGGKTTAQTHQAVNTVLAERAQLIETEQQVFNDVVNVYLGVIRSEQILQININNEHVLEEQLKATQDRFQQGEITRTDVAQAQAALATAKATRQQSEGTLRAAQATYLQIVGVPPAPNLVAPQPLALPVKAEKDVVAEATRNNPQIINALFIEAQQKDNFSVQLAQILPKISATLGYSYIKNQGYGKMVTDNKYGMINFNVPIYQGGSEYAAVRQARQQYLAARRATEIARRSAAQDASSNWQQFRAYNDSITSNRTAIAANVIALDGVERQAIVGTSSTLEVLQQQQTLLQAQTALVQNLAGLVQSSYAVAAAMGRLTAVDLKLDVPLYDEKAYYKAVKDRLWGINDYAVSQPGR</sequence>
<reference evidence="9 10" key="2">
    <citation type="journal article" date="2014" name="PLoS ONE">
        <title>Evolution of mitochondria reconstructed from the energy metabolism of living bacteria.</title>
        <authorList>
            <person name="Degli Esposti M."/>
            <person name="Chouaia B."/>
            <person name="Comandatore F."/>
            <person name="Crotti E."/>
            <person name="Sassera D."/>
            <person name="Lievens P.M."/>
            <person name="Daffonchio D."/>
            <person name="Bandi C."/>
        </authorList>
    </citation>
    <scope>NUCLEOTIDE SEQUENCE [LARGE SCALE GENOMIC DNA]</scope>
    <source>
        <strain evidence="9 10">SF2.1</strain>
    </source>
</reference>
<dbReference type="SUPFAM" id="SSF56954">
    <property type="entry name" value="Outer membrane efflux proteins (OEP)"/>
    <property type="match status" value="1"/>
</dbReference>
<keyword evidence="3" id="KW-0813">Transport</keyword>
<organism evidence="9 10">
    <name type="scientific">Asaia bogorensis</name>
    <dbReference type="NCBI Taxonomy" id="91915"/>
    <lineage>
        <taxon>Bacteria</taxon>
        <taxon>Pseudomonadati</taxon>
        <taxon>Pseudomonadota</taxon>
        <taxon>Alphaproteobacteria</taxon>
        <taxon>Acetobacterales</taxon>
        <taxon>Acetobacteraceae</taxon>
        <taxon>Asaia</taxon>
    </lineage>
</organism>
<dbReference type="EMBL" id="CBLX010000009">
    <property type="protein sequence ID" value="CDG39384.1"/>
    <property type="molecule type" value="Genomic_DNA"/>
</dbReference>
<dbReference type="NCBIfam" id="TIGR01844">
    <property type="entry name" value="type_I_sec_TolC"/>
    <property type="match status" value="1"/>
</dbReference>
<name>A0A060QE30_9PROT</name>
<dbReference type="AlphaFoldDB" id="A0A060QE30"/>
<dbReference type="eggNOG" id="COG1538">
    <property type="taxonomic scope" value="Bacteria"/>
</dbReference>
<evidence type="ECO:0000313" key="10">
    <source>
        <dbReference type="Proteomes" id="UP000027583"/>
    </source>
</evidence>
<dbReference type="GO" id="GO:0015562">
    <property type="term" value="F:efflux transmembrane transporter activity"/>
    <property type="evidence" value="ECO:0007669"/>
    <property type="project" value="InterPro"/>
</dbReference>
<dbReference type="Pfam" id="PF02321">
    <property type="entry name" value="OEP"/>
    <property type="match status" value="2"/>
</dbReference>
<dbReference type="GO" id="GO:0015288">
    <property type="term" value="F:porin activity"/>
    <property type="evidence" value="ECO:0007669"/>
    <property type="project" value="TreeGrafter"/>
</dbReference>
<keyword evidence="5" id="KW-0812">Transmembrane</keyword>
<dbReference type="GO" id="GO:1990281">
    <property type="term" value="C:efflux pump complex"/>
    <property type="evidence" value="ECO:0007669"/>
    <property type="project" value="TreeGrafter"/>
</dbReference>
<comment type="similarity">
    <text evidence="2">Belongs to the outer membrane factor (OMF) (TC 1.B.17) family.</text>
</comment>
<dbReference type="PANTHER" id="PTHR30026:SF22">
    <property type="entry name" value="OUTER MEMBRANE EFFLUX PROTEIN"/>
    <property type="match status" value="1"/>
</dbReference>
<keyword evidence="7" id="KW-0998">Cell outer membrane</keyword>
<reference evidence="9 10" key="1">
    <citation type="journal article" date="2014" name="Genome Biol. Evol.">
        <title>Acetic acid bacteria genomes reveal functional traits for adaptation to life in insect guts.</title>
        <authorList>
            <person name="Chouaia B."/>
            <person name="Gaiarsa S."/>
            <person name="Crotti E."/>
            <person name="Comandatore F."/>
            <person name="Degli Esposti M."/>
            <person name="Ricci I."/>
            <person name="Alma A."/>
            <person name="Favia G."/>
            <person name="Bandi C."/>
            <person name="Daffonchio D."/>
        </authorList>
    </citation>
    <scope>NUCLEOTIDE SEQUENCE [LARGE SCALE GENOMIC DNA]</scope>
    <source>
        <strain evidence="9 10">SF2.1</strain>
    </source>
</reference>
<dbReference type="InterPro" id="IPR010130">
    <property type="entry name" value="T1SS_OMP_TolC"/>
</dbReference>
<evidence type="ECO:0000256" key="7">
    <source>
        <dbReference type="ARBA" id="ARBA00023237"/>
    </source>
</evidence>
<evidence type="ECO:0000256" key="3">
    <source>
        <dbReference type="ARBA" id="ARBA00022448"/>
    </source>
</evidence>
<feature type="signal peptide" evidence="8">
    <location>
        <begin position="1"/>
        <end position="27"/>
    </location>
</feature>
<evidence type="ECO:0000256" key="5">
    <source>
        <dbReference type="ARBA" id="ARBA00022692"/>
    </source>
</evidence>
<keyword evidence="8" id="KW-0732">Signal</keyword>
<evidence type="ECO:0000256" key="1">
    <source>
        <dbReference type="ARBA" id="ARBA00004442"/>
    </source>
</evidence>
<keyword evidence="6" id="KW-0472">Membrane</keyword>
<evidence type="ECO:0000256" key="8">
    <source>
        <dbReference type="SAM" id="SignalP"/>
    </source>
</evidence>
<comment type="subcellular location">
    <subcellularLocation>
        <location evidence="1">Cell outer membrane</location>
    </subcellularLocation>
</comment>
<feature type="chain" id="PRO_5001589152" evidence="8">
    <location>
        <begin position="28"/>
        <end position="489"/>
    </location>
</feature>
<dbReference type="PANTHER" id="PTHR30026">
    <property type="entry name" value="OUTER MEMBRANE PROTEIN TOLC"/>
    <property type="match status" value="1"/>
</dbReference>
<proteinExistence type="inferred from homology"/>
<comment type="caution">
    <text evidence="9">The sequence shown here is derived from an EMBL/GenBank/DDBJ whole genome shotgun (WGS) entry which is preliminary data.</text>
</comment>
<dbReference type="InterPro" id="IPR003423">
    <property type="entry name" value="OMP_efflux"/>
</dbReference>
<evidence type="ECO:0000256" key="4">
    <source>
        <dbReference type="ARBA" id="ARBA00022452"/>
    </source>
</evidence>
<dbReference type="Gene3D" id="1.20.1600.10">
    <property type="entry name" value="Outer membrane efflux proteins (OEP)"/>
    <property type="match status" value="1"/>
</dbReference>
<gene>
    <name evidence="9" type="ORF">ASAP_1339</name>
</gene>
<accession>A0A060QE30</accession>
<keyword evidence="4" id="KW-1134">Transmembrane beta strand</keyword>
<protein>
    <submittedName>
        <fullName evidence="9">Type I secretion outer membrane protein, TolC</fullName>
    </submittedName>
</protein>